<evidence type="ECO:0000313" key="4">
    <source>
        <dbReference type="EMBL" id="QCK88495.1"/>
    </source>
</evidence>
<feature type="transmembrane region" description="Helical" evidence="2">
    <location>
        <begin position="735"/>
        <end position="759"/>
    </location>
</feature>
<keyword evidence="2" id="KW-1133">Transmembrane helix</keyword>
<feature type="domain" description="TRAP C4-dicarboxylate transport system permease DctM subunit" evidence="3">
    <location>
        <begin position="206"/>
        <end position="476"/>
    </location>
</feature>
<dbReference type="Proteomes" id="UP000298588">
    <property type="component" value="Chromosome"/>
</dbReference>
<feature type="transmembrane region" description="Helical" evidence="2">
    <location>
        <begin position="136"/>
        <end position="156"/>
    </location>
</feature>
<feature type="transmembrane region" description="Helical" evidence="2">
    <location>
        <begin position="41"/>
        <end position="61"/>
    </location>
</feature>
<dbReference type="GO" id="GO:0005886">
    <property type="term" value="C:plasma membrane"/>
    <property type="evidence" value="ECO:0007669"/>
    <property type="project" value="UniProtKB-SubCell"/>
</dbReference>
<evidence type="ECO:0000313" key="5">
    <source>
        <dbReference type="Proteomes" id="UP000298588"/>
    </source>
</evidence>
<feature type="transmembrane region" description="Helical" evidence="2">
    <location>
        <begin position="393"/>
        <end position="412"/>
    </location>
</feature>
<feature type="transmembrane region" description="Helical" evidence="2">
    <location>
        <begin position="317"/>
        <end position="344"/>
    </location>
</feature>
<evidence type="ECO:0000256" key="2">
    <source>
        <dbReference type="SAM" id="Phobius"/>
    </source>
</evidence>
<keyword evidence="5" id="KW-1185">Reference proteome</keyword>
<keyword evidence="2" id="KW-0472">Membrane</keyword>
<feature type="transmembrane region" description="Helical" evidence="2">
    <location>
        <begin position="624"/>
        <end position="642"/>
    </location>
</feature>
<dbReference type="Pfam" id="PF06808">
    <property type="entry name" value="DctM"/>
    <property type="match status" value="2"/>
</dbReference>
<organism evidence="4 5">
    <name type="scientific">Phreatobacter aquaticus</name>
    <dbReference type="NCBI Taxonomy" id="2570229"/>
    <lineage>
        <taxon>Bacteria</taxon>
        <taxon>Pseudomonadati</taxon>
        <taxon>Pseudomonadota</taxon>
        <taxon>Alphaproteobacteria</taxon>
        <taxon>Hyphomicrobiales</taxon>
        <taxon>Phreatobacteraceae</taxon>
        <taxon>Phreatobacter</taxon>
    </lineage>
</organism>
<feature type="transmembrane region" description="Helical" evidence="2">
    <location>
        <begin position="595"/>
        <end position="618"/>
    </location>
</feature>
<dbReference type="EMBL" id="CP039865">
    <property type="protein sequence ID" value="QCK88495.1"/>
    <property type="molecule type" value="Genomic_DNA"/>
</dbReference>
<feature type="transmembrane region" description="Helical" evidence="2">
    <location>
        <begin position="567"/>
        <end position="588"/>
    </location>
</feature>
<keyword evidence="2" id="KW-0812">Transmembrane</keyword>
<sequence>MAAQATAGSQAQTAERQLTAEEIEALSADSEGGPARRVTGWLGWLTGAVSLFVGAYALYWTQFAINTTVYRSTFLAVCLALVFILFPLTRTAKDGRPEARRPRFDELLFAGLSIALILYLLHHPNPQFAIYGRSTGAYVLGLVVVACFAAYPFLISNKTLARYQPADWIFAAVGLYVAFYISTNIELYKNRAMRPSPEELVLGLVLIVLVMEATRRTVGWVLPAIAAVFLIYCYAGSGWLIPDVFEHRGFTPNRIIGQNLLTLEGVFTTPLDVAATFIILFTIYGAVLDRGGAGKFFIDWAFALFGKNASPSAPGRAVVASGFLLGTVSGSGVATTVTVSSLAWPMLKRSGYSPEVAGGMLSAAGIGATLSPPTLGAAAFIIAEFLDVDYLQILVYATIPTILYYVSCWLMTEADSRRMNVKSVRTSDASLWALTKAGGYHFLSLGAIAVFLVLGFSSFMAVYWSIVVAFVLSMANRDNQLVTRPGFAVGCVAAVAAWLFGMSDIPRAFGLHELFDSRVSVACFWGMTAAVIVSGIQSILANRAGQAAPAGGTGMVDALMDGTRSTLGIVATCACAGVIVSVVNLTGLGLTISGIIISAGGSNVFLILLMAALAMWVLGLSVPVTASYIIAAVMLVPALVKVGVPPPAAHMFMFYYAVLADVSPPTALAPFAASAITGGDPFKTTMQAWKYTLPAFIVPFMFCLTPQGAELLMLVPNGVNAAGAITYGAPTTVLAWASVIWATVTGCLALVGLCVMFTGYALAQANWVERVLCFIGGGLLLATNTYADAAGLVFLGLGLILHWLRVKRTEAPTPA</sequence>
<dbReference type="PANTHER" id="PTHR43849">
    <property type="entry name" value="BLL3936 PROTEIN"/>
    <property type="match status" value="1"/>
</dbReference>
<evidence type="ECO:0000259" key="3">
    <source>
        <dbReference type="Pfam" id="PF06808"/>
    </source>
</evidence>
<keyword evidence="1" id="KW-0813">Transport</keyword>
<dbReference type="NCBIfam" id="TIGR02123">
    <property type="entry name" value="TRAP_fused"/>
    <property type="match status" value="1"/>
</dbReference>
<feature type="transmembrane region" description="Helical" evidence="2">
    <location>
        <begin position="654"/>
        <end position="676"/>
    </location>
</feature>
<dbReference type="PANTHER" id="PTHR43849:SF2">
    <property type="entry name" value="BLL3936 PROTEIN"/>
    <property type="match status" value="1"/>
</dbReference>
<dbReference type="RefSeq" id="WP_137101821.1">
    <property type="nucleotide sequence ID" value="NZ_CP039865.1"/>
</dbReference>
<comment type="function">
    <text evidence="1">Part of the tripartite ATP-independent periplasmic (TRAP) transport system.</text>
</comment>
<feature type="transmembrane region" description="Helical" evidence="2">
    <location>
        <begin position="224"/>
        <end position="245"/>
    </location>
</feature>
<gene>
    <name evidence="4" type="ORF">E8L99_23405</name>
</gene>
<evidence type="ECO:0000256" key="1">
    <source>
        <dbReference type="RuleBase" id="RU369079"/>
    </source>
</evidence>
<feature type="transmembrane region" description="Helical" evidence="2">
    <location>
        <begin position="771"/>
        <end position="804"/>
    </location>
</feature>
<dbReference type="GO" id="GO:0022857">
    <property type="term" value="F:transmembrane transporter activity"/>
    <property type="evidence" value="ECO:0007669"/>
    <property type="project" value="UniProtKB-UniRule"/>
</dbReference>
<feature type="transmembrane region" description="Helical" evidence="2">
    <location>
        <begin position="266"/>
        <end position="287"/>
    </location>
</feature>
<feature type="transmembrane region" description="Helical" evidence="2">
    <location>
        <begin position="107"/>
        <end position="124"/>
    </location>
</feature>
<proteinExistence type="predicted"/>
<feature type="transmembrane region" description="Helical" evidence="2">
    <location>
        <begin position="168"/>
        <end position="188"/>
    </location>
</feature>
<dbReference type="KEGG" id="paqt:E8L99_23405"/>
<keyword evidence="1" id="KW-0997">Cell inner membrane</keyword>
<dbReference type="InterPro" id="IPR010656">
    <property type="entry name" value="DctM"/>
</dbReference>
<protein>
    <submittedName>
        <fullName evidence="4">TRAP transporter fused permease subunit</fullName>
    </submittedName>
</protein>
<dbReference type="OrthoDB" id="9759894at2"/>
<comment type="subcellular location">
    <subcellularLocation>
        <location evidence="1">Cell inner membrane</location>
        <topology evidence="1">Multi-pass membrane protein</topology>
    </subcellularLocation>
</comment>
<feature type="transmembrane region" description="Helical" evidence="2">
    <location>
        <begin position="521"/>
        <end position="540"/>
    </location>
</feature>
<feature type="transmembrane region" description="Helical" evidence="2">
    <location>
        <begin position="688"/>
        <end position="704"/>
    </location>
</feature>
<feature type="domain" description="TRAP C4-dicarboxylate transport system permease DctM subunit" evidence="3">
    <location>
        <begin position="556"/>
        <end position="700"/>
    </location>
</feature>
<feature type="transmembrane region" description="Helical" evidence="2">
    <location>
        <begin position="481"/>
        <end position="500"/>
    </location>
</feature>
<feature type="transmembrane region" description="Helical" evidence="2">
    <location>
        <begin position="442"/>
        <end position="475"/>
    </location>
</feature>
<name>A0A4D7QMK7_9HYPH</name>
<dbReference type="InterPro" id="IPR011853">
    <property type="entry name" value="TRAP_DctM-Dct_fused"/>
</dbReference>
<feature type="transmembrane region" description="Helical" evidence="2">
    <location>
        <begin position="68"/>
        <end position="87"/>
    </location>
</feature>
<reference evidence="4 5" key="1">
    <citation type="submission" date="2019-04" db="EMBL/GenBank/DDBJ databases">
        <title>Phreatobacter aquaticus sp. nov.</title>
        <authorList>
            <person name="Choi A."/>
            <person name="Baek K."/>
        </authorList>
    </citation>
    <scope>NUCLEOTIDE SEQUENCE [LARGE SCALE GENOMIC DNA]</scope>
    <source>
        <strain evidence="4 5">NMCR1094</strain>
    </source>
</reference>
<feature type="transmembrane region" description="Helical" evidence="2">
    <location>
        <begin position="356"/>
        <end position="381"/>
    </location>
</feature>
<dbReference type="AlphaFoldDB" id="A0A4D7QMK7"/>
<keyword evidence="1" id="KW-1003">Cell membrane</keyword>
<accession>A0A4D7QMK7</accession>